<dbReference type="InterPro" id="IPR000945">
    <property type="entry name" value="DBH-like"/>
</dbReference>
<dbReference type="Gene3D" id="2.170.16.10">
    <property type="entry name" value="Hedgehog/Intein (Hint) domain"/>
    <property type="match status" value="1"/>
</dbReference>
<evidence type="ECO:0000256" key="3">
    <source>
        <dbReference type="ARBA" id="ARBA00023180"/>
    </source>
</evidence>
<dbReference type="InterPro" id="IPR036844">
    <property type="entry name" value="Hint_dom_sf"/>
</dbReference>
<keyword evidence="6" id="KW-1185">Reference proteome</keyword>
<dbReference type="InterPro" id="IPR003587">
    <property type="entry name" value="Hint_dom_N"/>
</dbReference>
<keyword evidence="2" id="KW-1015">Disulfide bond</keyword>
<evidence type="ECO:0000256" key="2">
    <source>
        <dbReference type="ARBA" id="ARBA00023157"/>
    </source>
</evidence>
<dbReference type="OrthoDB" id="19261at2759"/>
<dbReference type="Pfam" id="PF01082">
    <property type="entry name" value="Cu2_monooxygen"/>
    <property type="match status" value="1"/>
</dbReference>
<dbReference type="SMART" id="SM00664">
    <property type="entry name" value="DoH"/>
    <property type="match status" value="1"/>
</dbReference>
<gene>
    <name evidence="5" type="ORF">BU14_0144s0004</name>
</gene>
<evidence type="ECO:0000259" key="4">
    <source>
        <dbReference type="PROSITE" id="PS50836"/>
    </source>
</evidence>
<comment type="similarity">
    <text evidence="1">Belongs to the copper type II ascorbate-dependent monooxygenase family.</text>
</comment>
<dbReference type="InterPro" id="IPR008977">
    <property type="entry name" value="PHM/PNGase_F_dom_sf"/>
</dbReference>
<dbReference type="SUPFAM" id="SSF51294">
    <property type="entry name" value="Hedgehog/intein (Hint) domain"/>
    <property type="match status" value="1"/>
</dbReference>
<reference evidence="5 6" key="1">
    <citation type="submission" date="2017-03" db="EMBL/GenBank/DDBJ databases">
        <title>WGS assembly of Porphyra umbilicalis.</title>
        <authorList>
            <person name="Brawley S.H."/>
            <person name="Blouin N.A."/>
            <person name="Ficko-Blean E."/>
            <person name="Wheeler G.L."/>
            <person name="Lohr M."/>
            <person name="Goodson H.V."/>
            <person name="Jenkins J.W."/>
            <person name="Blaby-Haas C.E."/>
            <person name="Helliwell K.E."/>
            <person name="Chan C."/>
            <person name="Marriage T."/>
            <person name="Bhattacharya D."/>
            <person name="Klein A.S."/>
            <person name="Badis Y."/>
            <person name="Brodie J."/>
            <person name="Cao Y."/>
            <person name="Collen J."/>
            <person name="Dittami S.M."/>
            <person name="Gachon C.M."/>
            <person name="Green B.R."/>
            <person name="Karpowicz S."/>
            <person name="Kim J.W."/>
            <person name="Kudahl U."/>
            <person name="Lin S."/>
            <person name="Michel G."/>
            <person name="Mittag M."/>
            <person name="Olson B.J."/>
            <person name="Pangilinan J."/>
            <person name="Peng Y."/>
            <person name="Qiu H."/>
            <person name="Shu S."/>
            <person name="Singer J.T."/>
            <person name="Smith A.G."/>
            <person name="Sprecher B.N."/>
            <person name="Wagner V."/>
            <person name="Wang W."/>
            <person name="Wang Z.-Y."/>
            <person name="Yan J."/>
            <person name="Yarish C."/>
            <person name="Zoeuner-Riek S."/>
            <person name="Zhuang Y."/>
            <person name="Zou Y."/>
            <person name="Lindquist E.A."/>
            <person name="Grimwood J."/>
            <person name="Barry K."/>
            <person name="Rokhsar D.S."/>
            <person name="Schmutz J."/>
            <person name="Stiller J.W."/>
            <person name="Grossman A.R."/>
            <person name="Prochnik S.E."/>
        </authorList>
    </citation>
    <scope>NUCLEOTIDE SEQUENCE [LARGE SCALE GENOMIC DNA]</scope>
    <source>
        <strain evidence="5">4086291</strain>
    </source>
</reference>
<dbReference type="Proteomes" id="UP000218209">
    <property type="component" value="Unassembled WGS sequence"/>
</dbReference>
<dbReference type="InterPro" id="IPR024548">
    <property type="entry name" value="Cu2_monoox_C"/>
</dbReference>
<dbReference type="EMBL" id="KV918835">
    <property type="protein sequence ID" value="OSX77539.1"/>
    <property type="molecule type" value="Genomic_DNA"/>
</dbReference>
<dbReference type="Gene3D" id="2.60.120.230">
    <property type="match status" value="1"/>
</dbReference>
<dbReference type="SMART" id="SM00306">
    <property type="entry name" value="HintN"/>
    <property type="match status" value="1"/>
</dbReference>
<proteinExistence type="inferred from homology"/>
<dbReference type="PANTHER" id="PTHR10157:SF23">
    <property type="entry name" value="MOXD1 HOMOLOG 1"/>
    <property type="match status" value="1"/>
</dbReference>
<dbReference type="AlphaFoldDB" id="A0A1X6P9F3"/>
<dbReference type="InterPro" id="IPR045266">
    <property type="entry name" value="DOH_DOMON"/>
</dbReference>
<dbReference type="CDD" id="cd09631">
    <property type="entry name" value="DOMON_DOH"/>
    <property type="match status" value="1"/>
</dbReference>
<dbReference type="GO" id="GO:0005507">
    <property type="term" value="F:copper ion binding"/>
    <property type="evidence" value="ECO:0007669"/>
    <property type="project" value="InterPro"/>
</dbReference>
<dbReference type="PANTHER" id="PTHR10157">
    <property type="entry name" value="DOPAMINE BETA HYDROXYLASE RELATED"/>
    <property type="match status" value="1"/>
</dbReference>
<accession>A0A1X6P9F3</accession>
<evidence type="ECO:0000313" key="5">
    <source>
        <dbReference type="EMBL" id="OSX77539.1"/>
    </source>
</evidence>
<dbReference type="InterPro" id="IPR014784">
    <property type="entry name" value="Cu2_ascorb_mOase-like_C"/>
</dbReference>
<evidence type="ECO:0000313" key="6">
    <source>
        <dbReference type="Proteomes" id="UP000218209"/>
    </source>
</evidence>
<dbReference type="Gene3D" id="2.60.120.310">
    <property type="entry name" value="Copper type II, ascorbate-dependent monooxygenase, N-terminal domain"/>
    <property type="match status" value="1"/>
</dbReference>
<protein>
    <recommendedName>
        <fullName evidence="4">DOMON domain-containing protein</fullName>
    </recommendedName>
</protein>
<dbReference type="Pfam" id="PF03712">
    <property type="entry name" value="Cu2_monoox_C"/>
    <property type="match status" value="1"/>
</dbReference>
<dbReference type="PROSITE" id="PS50836">
    <property type="entry name" value="DOMON"/>
    <property type="match status" value="1"/>
</dbReference>
<dbReference type="GO" id="GO:0004500">
    <property type="term" value="F:dopamine beta-monooxygenase activity"/>
    <property type="evidence" value="ECO:0007669"/>
    <property type="project" value="InterPro"/>
</dbReference>
<dbReference type="InterPro" id="IPR000323">
    <property type="entry name" value="Cu2_ascorb_mOase_N"/>
</dbReference>
<feature type="domain" description="DOMON" evidence="4">
    <location>
        <begin position="110"/>
        <end position="257"/>
    </location>
</feature>
<organism evidence="5 6">
    <name type="scientific">Porphyra umbilicalis</name>
    <name type="common">Purple laver</name>
    <name type="synonym">Red alga</name>
    <dbReference type="NCBI Taxonomy" id="2786"/>
    <lineage>
        <taxon>Eukaryota</taxon>
        <taxon>Rhodophyta</taxon>
        <taxon>Bangiophyceae</taxon>
        <taxon>Bangiales</taxon>
        <taxon>Bangiaceae</taxon>
        <taxon>Porphyra</taxon>
    </lineage>
</organism>
<evidence type="ECO:0000256" key="1">
    <source>
        <dbReference type="ARBA" id="ARBA00010676"/>
    </source>
</evidence>
<dbReference type="InterPro" id="IPR005018">
    <property type="entry name" value="DOMON_domain"/>
</dbReference>
<keyword evidence="3" id="KW-0325">Glycoprotein</keyword>
<dbReference type="SUPFAM" id="SSF49742">
    <property type="entry name" value="PHM/PNGase F"/>
    <property type="match status" value="2"/>
</dbReference>
<name>A0A1X6P9F3_PORUM</name>
<dbReference type="InterPro" id="IPR036939">
    <property type="entry name" value="Cu2_ascorb_mOase_N_sf"/>
</dbReference>
<sequence length="894" mass="92105">MSPCLPLSAPTPPSDATAAAILFLQQNALPALGGHSRSTSPEHHPSPSPFRCCCASIASELPRVHAIMASPFRLQLTVSLVALVVAMASSAMGIGVLKSTYNASTELDGSAATLHWTLSPSTIQLALVVKAPSVVTTNASALWVGFGIGDPQSGGMVGADIVTAEYGSAAADGANCKIVDRHVPMVAYPLGSGVGGEAIFPVPDDCPTKQSWVLIACSVDPTTGMMTLEASRSLVAPNPAQDRDIVAGRNILMYAYGDGFAYHGAARRSVEVDLTASGVSAALAGDLVSTGALPPDADDSILLTMPNYTVSTNRTDYACATFELDPPAPGTVQQMVAAEAVIDLATSGGRLVHHLVVLSCDQSPEFESFKTGKECLTMLPVCTEQVFGWAVGAKPLVIPNEAGFPITMERRFFLLQVHYDNPEALPAVVDSSSVRLHTTSQARKYDSGVIGLGNLGIFMGDERVMSKNYTYTCPSECTSQMAGPVTVFYSALHAHYTATTMWTNLYRNGSFFRTVEAVKHWSNEHQRPTLFEPFTLLPGDRLTVSAEYNVDKIVASGEAAPAWGLGTHEEMLLTGLFVYPRPTRVGPNTTDGDTISACGGAFIPTLGEQWTLCAGRKAADANASAAVEGVDFFNRSARAVADEAGWADPFNEAPACLANTGGGGGDAGGGSGGGGGECFPAAATVLRRRQHAGAAGLEAVRMDALALGDEVLGADGVVSPVYLFSHADAGARAPFVRVTAVATGGPPRGCAASDTCAARRHTLLISAGHLLPTVRGGGRGATPALTPAASLAPGMVLTSADGSPVTVTAVDSTVRATGLYHPHTLSGTLVVDGIVASDRTTAVPAAVAAVATAPLRAAYVAGWTAPAAAVSRWLTAGCPTAVRAVAAAVTAISF</sequence>